<dbReference type="EMBL" id="CP090958">
    <property type="protein sequence ID" value="WGW12968.1"/>
    <property type="molecule type" value="Genomic_DNA"/>
</dbReference>
<dbReference type="Proteomes" id="UP001209083">
    <property type="component" value="Chromosome"/>
</dbReference>
<dbReference type="SUPFAM" id="SSF161098">
    <property type="entry name" value="MetI-like"/>
    <property type="match status" value="1"/>
</dbReference>
<dbReference type="RefSeq" id="WP_349639776.1">
    <property type="nucleotide sequence ID" value="NZ_CP090958.1"/>
</dbReference>
<evidence type="ECO:0000259" key="8">
    <source>
        <dbReference type="PROSITE" id="PS50928"/>
    </source>
</evidence>
<keyword evidence="4 7" id="KW-0812">Transmembrane</keyword>
<evidence type="ECO:0000256" key="1">
    <source>
        <dbReference type="ARBA" id="ARBA00004651"/>
    </source>
</evidence>
<keyword evidence="10" id="KW-1185">Reference proteome</keyword>
<dbReference type="InterPro" id="IPR043429">
    <property type="entry name" value="ArtM/GltK/GlnP/TcyL/YhdX-like"/>
</dbReference>
<feature type="domain" description="ABC transmembrane type-1" evidence="8">
    <location>
        <begin position="68"/>
        <end position="253"/>
    </location>
</feature>
<protein>
    <submittedName>
        <fullName evidence="9">Amino acid ABC transporter permease</fullName>
    </submittedName>
</protein>
<evidence type="ECO:0000256" key="5">
    <source>
        <dbReference type="ARBA" id="ARBA00022989"/>
    </source>
</evidence>
<dbReference type="Gene3D" id="1.10.3720.10">
    <property type="entry name" value="MetI-like"/>
    <property type="match status" value="1"/>
</dbReference>
<evidence type="ECO:0000256" key="6">
    <source>
        <dbReference type="ARBA" id="ARBA00023136"/>
    </source>
</evidence>
<dbReference type="NCBIfam" id="TIGR01726">
    <property type="entry name" value="HEQRo_perm_3TM"/>
    <property type="match status" value="1"/>
</dbReference>
<comment type="subcellular location">
    <subcellularLocation>
        <location evidence="1 7">Cell membrane</location>
        <topology evidence="1 7">Multi-pass membrane protein</topology>
    </subcellularLocation>
</comment>
<accession>A0ABY8QVE9</accession>
<feature type="transmembrane region" description="Helical" evidence="7">
    <location>
        <begin position="181"/>
        <end position="203"/>
    </location>
</feature>
<keyword evidence="6 7" id="KW-0472">Membrane</keyword>
<dbReference type="InterPro" id="IPR000515">
    <property type="entry name" value="MetI-like"/>
</dbReference>
<evidence type="ECO:0000313" key="10">
    <source>
        <dbReference type="Proteomes" id="UP001209083"/>
    </source>
</evidence>
<keyword evidence="3" id="KW-1003">Cell membrane</keyword>
<dbReference type="InterPro" id="IPR035906">
    <property type="entry name" value="MetI-like_sf"/>
</dbReference>
<dbReference type="CDD" id="cd06261">
    <property type="entry name" value="TM_PBP2"/>
    <property type="match status" value="1"/>
</dbReference>
<proteinExistence type="inferred from homology"/>
<dbReference type="PANTHER" id="PTHR30614">
    <property type="entry name" value="MEMBRANE COMPONENT OF AMINO ACID ABC TRANSPORTER"/>
    <property type="match status" value="1"/>
</dbReference>
<feature type="transmembrane region" description="Helical" evidence="7">
    <location>
        <begin position="62"/>
        <end position="92"/>
    </location>
</feature>
<evidence type="ECO:0000256" key="3">
    <source>
        <dbReference type="ARBA" id="ARBA00022475"/>
    </source>
</evidence>
<feature type="transmembrane region" description="Helical" evidence="7">
    <location>
        <begin position="231"/>
        <end position="253"/>
    </location>
</feature>
<gene>
    <name evidence="9" type="ORF">LWF01_04130</name>
</gene>
<dbReference type="Pfam" id="PF00528">
    <property type="entry name" value="BPD_transp_1"/>
    <property type="match status" value="1"/>
</dbReference>
<evidence type="ECO:0000256" key="2">
    <source>
        <dbReference type="ARBA" id="ARBA00022448"/>
    </source>
</evidence>
<evidence type="ECO:0000313" key="9">
    <source>
        <dbReference type="EMBL" id="WGW12968.1"/>
    </source>
</evidence>
<feature type="transmembrane region" description="Helical" evidence="7">
    <location>
        <begin position="138"/>
        <end position="160"/>
    </location>
</feature>
<feature type="transmembrane region" description="Helical" evidence="7">
    <location>
        <begin position="104"/>
        <end position="126"/>
    </location>
</feature>
<sequence>MSAQQVLFDAPGPKARRNNVIISILAVLALLAVIAWILWRFYDAGQLDPAKWTPFTYTQIQLVILGGIWATLKAAIVATVFALALGVVFSVARLSERRWVSVPALILLEFFRGLPVLLLIFAAFFLGRGSVSPFTAVVIGLSLYNGMVLAEIIRAGILAVPRGQWEAASAIGLRKSATMRLVLIPQAVRSMLPTIIAQIVVLLKDSALGYLVTYRDLLAEVRNIGRDYQNLLPTFIVGAAVYIVINLLVAALARWIEKRGSSKTAGKVGVGSTAD</sequence>
<evidence type="ECO:0000256" key="7">
    <source>
        <dbReference type="RuleBase" id="RU363032"/>
    </source>
</evidence>
<feature type="transmembrane region" description="Helical" evidence="7">
    <location>
        <begin position="20"/>
        <end position="42"/>
    </location>
</feature>
<dbReference type="PANTHER" id="PTHR30614:SF21">
    <property type="entry name" value="AMINO ACID ABC TRANSPORTER PERMEASE"/>
    <property type="match status" value="1"/>
</dbReference>
<evidence type="ECO:0000256" key="4">
    <source>
        <dbReference type="ARBA" id="ARBA00022692"/>
    </source>
</evidence>
<keyword evidence="2 7" id="KW-0813">Transport</keyword>
<name>A0ABY8QVE9_9MICO</name>
<reference evidence="9 10" key="1">
    <citation type="submission" date="2023-05" db="EMBL/GenBank/DDBJ databases">
        <title>Lithophilousrod everest ZFBP1038 complete genpme.</title>
        <authorList>
            <person name="Tian M."/>
        </authorList>
    </citation>
    <scope>NUCLEOTIDE SEQUENCE [LARGE SCALE GENOMIC DNA]</scope>
    <source>
        <strain evidence="9 10">ZFBP1038</strain>
    </source>
</reference>
<dbReference type="InterPro" id="IPR010065">
    <property type="entry name" value="AA_ABC_transptr_permease_3TM"/>
</dbReference>
<keyword evidence="5 7" id="KW-1133">Transmembrane helix</keyword>
<organism evidence="9 10">
    <name type="scientific">Saxibacter everestensis</name>
    <dbReference type="NCBI Taxonomy" id="2909229"/>
    <lineage>
        <taxon>Bacteria</taxon>
        <taxon>Bacillati</taxon>
        <taxon>Actinomycetota</taxon>
        <taxon>Actinomycetes</taxon>
        <taxon>Micrococcales</taxon>
        <taxon>Brevibacteriaceae</taxon>
        <taxon>Saxibacter</taxon>
    </lineage>
</organism>
<comment type="similarity">
    <text evidence="7">Belongs to the binding-protein-dependent transport system permease family.</text>
</comment>
<dbReference type="PROSITE" id="PS50928">
    <property type="entry name" value="ABC_TM1"/>
    <property type="match status" value="1"/>
</dbReference>